<protein>
    <submittedName>
        <fullName evidence="2">C2H2-type domain-containing protein</fullName>
    </submittedName>
</protein>
<accession>A0A2A6BBW6</accession>
<dbReference type="AlphaFoldDB" id="A0A2A6BBW6"/>
<feature type="region of interest" description="Disordered" evidence="1">
    <location>
        <begin position="184"/>
        <end position="212"/>
    </location>
</feature>
<dbReference type="EnsemblMetazoa" id="PPA39606.1">
    <property type="protein sequence ID" value="PPA39606.1"/>
    <property type="gene ID" value="WBGene00277975"/>
</dbReference>
<dbReference type="PROSITE" id="PS00028">
    <property type="entry name" value="ZINC_FINGER_C2H2_1"/>
    <property type="match status" value="1"/>
</dbReference>
<keyword evidence="3" id="KW-1185">Reference proteome</keyword>
<evidence type="ECO:0000256" key="1">
    <source>
        <dbReference type="SAM" id="MobiDB-lite"/>
    </source>
</evidence>
<reference evidence="3" key="1">
    <citation type="journal article" date="2008" name="Nat. Genet.">
        <title>The Pristionchus pacificus genome provides a unique perspective on nematode lifestyle and parasitism.</title>
        <authorList>
            <person name="Dieterich C."/>
            <person name="Clifton S.W."/>
            <person name="Schuster L.N."/>
            <person name="Chinwalla A."/>
            <person name="Delehaunty K."/>
            <person name="Dinkelacker I."/>
            <person name="Fulton L."/>
            <person name="Fulton R."/>
            <person name="Godfrey J."/>
            <person name="Minx P."/>
            <person name="Mitreva M."/>
            <person name="Roeseler W."/>
            <person name="Tian H."/>
            <person name="Witte H."/>
            <person name="Yang S.P."/>
            <person name="Wilson R.K."/>
            <person name="Sommer R.J."/>
        </authorList>
    </citation>
    <scope>NUCLEOTIDE SEQUENCE [LARGE SCALE GENOMIC DNA]</scope>
    <source>
        <strain evidence="3">PS312</strain>
    </source>
</reference>
<dbReference type="InterPro" id="IPR013087">
    <property type="entry name" value="Znf_C2H2_type"/>
</dbReference>
<dbReference type="PROSITE" id="PS50157">
    <property type="entry name" value="ZINC_FINGER_C2H2_2"/>
    <property type="match status" value="1"/>
</dbReference>
<gene>
    <name evidence="2" type="primary">WBGene00277975</name>
</gene>
<name>A0A2A6BBW6_PRIPA</name>
<accession>A0A8R1YSY3</accession>
<proteinExistence type="predicted"/>
<feature type="compositionally biased region" description="Basic and acidic residues" evidence="1">
    <location>
        <begin position="195"/>
        <end position="212"/>
    </location>
</feature>
<evidence type="ECO:0000313" key="2">
    <source>
        <dbReference type="EnsemblMetazoa" id="PPA39606.1"/>
    </source>
</evidence>
<dbReference type="Proteomes" id="UP000005239">
    <property type="component" value="Unassembled WGS sequence"/>
</dbReference>
<reference evidence="2" key="2">
    <citation type="submission" date="2022-06" db="UniProtKB">
        <authorList>
            <consortium name="EnsemblMetazoa"/>
        </authorList>
    </citation>
    <scope>IDENTIFICATION</scope>
    <source>
        <strain evidence="2">PS312</strain>
    </source>
</reference>
<organism evidence="2 3">
    <name type="scientific">Pristionchus pacificus</name>
    <name type="common">Parasitic nematode worm</name>
    <dbReference type="NCBI Taxonomy" id="54126"/>
    <lineage>
        <taxon>Eukaryota</taxon>
        <taxon>Metazoa</taxon>
        <taxon>Ecdysozoa</taxon>
        <taxon>Nematoda</taxon>
        <taxon>Chromadorea</taxon>
        <taxon>Rhabditida</taxon>
        <taxon>Rhabditina</taxon>
        <taxon>Diplogasteromorpha</taxon>
        <taxon>Diplogasteroidea</taxon>
        <taxon>Neodiplogasteridae</taxon>
        <taxon>Pristionchus</taxon>
    </lineage>
</organism>
<sequence>MNFPNPANMDDSDETWMALMFPGEITTYHTSPKYNLPTAVARMSVGDSAMMKWNGIEYETSCILIGTEKECERLVYKLVEGYMHPCELDIPPQLLDDHCRMCQKKISGKLAVLIHQLEHTVNTCPILLCGHNFKDVSRMENHLRRHVQGNVKIKLETDDEGFPDNFSGAKTKKLTKRMRKVKIEEEDDVSLDENGNERPTKERGISRVEKRQ</sequence>
<evidence type="ECO:0000313" key="3">
    <source>
        <dbReference type="Proteomes" id="UP000005239"/>
    </source>
</evidence>